<reference evidence="3" key="1">
    <citation type="journal article" date="2014" name="Int. J. Syst. Evol. Microbiol.">
        <title>Complete genome sequence of Corynebacterium casei LMG S-19264T (=DSM 44701T), isolated from a smear-ripened cheese.</title>
        <authorList>
            <consortium name="US DOE Joint Genome Institute (JGI-PGF)"/>
            <person name="Walter F."/>
            <person name="Albersmeier A."/>
            <person name="Kalinowski J."/>
            <person name="Ruckert C."/>
        </authorList>
    </citation>
    <scope>NUCLEOTIDE SEQUENCE</scope>
    <source>
        <strain evidence="3">KCTC 12719</strain>
    </source>
</reference>
<feature type="coiled-coil region" evidence="1">
    <location>
        <begin position="47"/>
        <end position="82"/>
    </location>
</feature>
<keyword evidence="2" id="KW-1133">Transmembrane helix</keyword>
<keyword evidence="1" id="KW-0175">Coiled coil</keyword>
<comment type="caution">
    <text evidence="3">The sequence shown here is derived from an EMBL/GenBank/DDBJ whole genome shotgun (WGS) entry which is preliminary data.</text>
</comment>
<keyword evidence="2" id="KW-0472">Membrane</keyword>
<feature type="transmembrane region" description="Helical" evidence="2">
    <location>
        <begin position="12"/>
        <end position="35"/>
    </location>
</feature>
<organism evidence="3 4">
    <name type="scientific">Salinimicrobium marinum</name>
    <dbReference type="NCBI Taxonomy" id="680283"/>
    <lineage>
        <taxon>Bacteria</taxon>
        <taxon>Pseudomonadati</taxon>
        <taxon>Bacteroidota</taxon>
        <taxon>Flavobacteriia</taxon>
        <taxon>Flavobacteriales</taxon>
        <taxon>Flavobacteriaceae</taxon>
        <taxon>Salinimicrobium</taxon>
    </lineage>
</organism>
<dbReference type="AlphaFoldDB" id="A0A918SJ60"/>
<evidence type="ECO:0000313" key="4">
    <source>
        <dbReference type="Proteomes" id="UP000610456"/>
    </source>
</evidence>
<dbReference type="EMBL" id="BMXB01000017">
    <property type="protein sequence ID" value="GHA47604.1"/>
    <property type="molecule type" value="Genomic_DNA"/>
</dbReference>
<name>A0A918SJ60_9FLAO</name>
<protein>
    <submittedName>
        <fullName evidence="3">Uncharacterized protein</fullName>
    </submittedName>
</protein>
<keyword evidence="4" id="KW-1185">Reference proteome</keyword>
<evidence type="ECO:0000313" key="3">
    <source>
        <dbReference type="EMBL" id="GHA47604.1"/>
    </source>
</evidence>
<evidence type="ECO:0000256" key="1">
    <source>
        <dbReference type="SAM" id="Coils"/>
    </source>
</evidence>
<proteinExistence type="predicted"/>
<accession>A0A918SJ60</accession>
<reference evidence="3" key="2">
    <citation type="submission" date="2020-09" db="EMBL/GenBank/DDBJ databases">
        <authorList>
            <person name="Sun Q."/>
            <person name="Kim S."/>
        </authorList>
    </citation>
    <scope>NUCLEOTIDE SEQUENCE</scope>
    <source>
        <strain evidence="3">KCTC 12719</strain>
    </source>
</reference>
<dbReference type="Proteomes" id="UP000610456">
    <property type="component" value="Unassembled WGS sequence"/>
</dbReference>
<sequence length="301" mass="35887">MNDMEELFNLENIFIVLTSMAAVITTGLAIQWRYYRHTTENLKTKHAADLQELKNQHSEKYIELKQQNIEKYHDLEESLKKEYEIKKIEISEKNNVPLVQELKMVYVKYLHIRKESEEPIYSRFIKRLNKSYDIHSEYHYYRFNKYNQKNNNILLRDISSGIVDQRILHPWKKLTFTDKPSMLQEKVISQMVDNSDDYFSATTYYNGFKENNEDLYSKMEMETLCARLVADFSSVIGFQNLFTAEPDAYKIEIGGSETKLLGLEKLDEGVYFIESYNLKKGETLKLDFHVNWNYLLDKNFF</sequence>
<keyword evidence="2" id="KW-0812">Transmembrane</keyword>
<gene>
    <name evidence="3" type="ORF">GCM10007103_30690</name>
</gene>
<evidence type="ECO:0000256" key="2">
    <source>
        <dbReference type="SAM" id="Phobius"/>
    </source>
</evidence>